<reference evidence="1" key="2">
    <citation type="submission" date="2025-05" db="UniProtKB">
        <authorList>
            <consortium name="Ensembl"/>
        </authorList>
    </citation>
    <scope>IDENTIFICATION</scope>
    <source>
        <strain evidence="1">broiler</strain>
    </source>
</reference>
<evidence type="ECO:0000313" key="1">
    <source>
        <dbReference type="Ensembl" id="ENSGALP00010003100.1"/>
    </source>
</evidence>
<organism evidence="1 2">
    <name type="scientific">Gallus gallus</name>
    <name type="common">Chicken</name>
    <dbReference type="NCBI Taxonomy" id="9031"/>
    <lineage>
        <taxon>Eukaryota</taxon>
        <taxon>Metazoa</taxon>
        <taxon>Chordata</taxon>
        <taxon>Craniata</taxon>
        <taxon>Vertebrata</taxon>
        <taxon>Euteleostomi</taxon>
        <taxon>Archelosauria</taxon>
        <taxon>Archosauria</taxon>
        <taxon>Dinosauria</taxon>
        <taxon>Saurischia</taxon>
        <taxon>Theropoda</taxon>
        <taxon>Coelurosauria</taxon>
        <taxon>Aves</taxon>
        <taxon>Neognathae</taxon>
        <taxon>Galloanserae</taxon>
        <taxon>Galliformes</taxon>
        <taxon>Phasianidae</taxon>
        <taxon>Phasianinae</taxon>
        <taxon>Gallus</taxon>
    </lineage>
</organism>
<name>A0A8V0XFE8_CHICK</name>
<dbReference type="GeneTree" id="ENSGT00390000009554"/>
<dbReference type="InterPro" id="IPR033482">
    <property type="entry name" value="EMSY"/>
</dbReference>
<reference evidence="1" key="1">
    <citation type="submission" date="2020-11" db="EMBL/GenBank/DDBJ databases">
        <title>Gallus gallus (Chicken) genome, bGalGal1, GRCg7b, maternal haplotype autosomes + Z &amp; W.</title>
        <authorList>
            <person name="Warren W."/>
            <person name="Formenti G."/>
            <person name="Fedrigo O."/>
            <person name="Haase B."/>
            <person name="Mountcastle J."/>
            <person name="Balacco J."/>
            <person name="Tracey A."/>
            <person name="Schneider V."/>
            <person name="Okimoto R."/>
            <person name="Cheng H."/>
            <person name="Hawken R."/>
            <person name="Howe K."/>
            <person name="Jarvis E.D."/>
        </authorList>
    </citation>
    <scope>NUCLEOTIDE SEQUENCE [LARGE SCALE GENOMIC DNA]</scope>
    <source>
        <strain evidence="1">Broiler</strain>
    </source>
</reference>
<accession>A0A8V0XFE8</accession>
<dbReference type="Proteomes" id="UP000000539">
    <property type="component" value="Chromosome 1"/>
</dbReference>
<evidence type="ECO:0000313" key="2">
    <source>
        <dbReference type="Proteomes" id="UP000000539"/>
    </source>
</evidence>
<protein>
    <submittedName>
        <fullName evidence="1">Uncharacterized protein</fullName>
    </submittedName>
</protein>
<dbReference type="PANTHER" id="PTHR16500">
    <property type="entry name" value="BRCA2-INTERACTING TRANSCRIPTIONAL REPRESSOR EMSY"/>
    <property type="match status" value="1"/>
</dbReference>
<dbReference type="AlphaFoldDB" id="A0A8V0XFE8"/>
<dbReference type="InterPro" id="IPR036142">
    <property type="entry name" value="ENT_dom-like_sf"/>
</dbReference>
<sequence>MSGPNSSSEWSIEGRRLVPLMPRLVPQTAFTVTANAVANAAVQHNASLPVPAETGNKEGERMLRFYANYSWFKLFS</sequence>
<proteinExistence type="predicted"/>
<dbReference type="GO" id="GO:0006355">
    <property type="term" value="P:regulation of DNA-templated transcription"/>
    <property type="evidence" value="ECO:0007669"/>
    <property type="project" value="InterPro"/>
</dbReference>
<dbReference type="SUPFAM" id="SSF158639">
    <property type="entry name" value="ENT-like"/>
    <property type="match status" value="1"/>
</dbReference>
<dbReference type="Ensembl" id="ENSGALT00010005262.1">
    <property type="protein sequence ID" value="ENSGALP00010003101.1"/>
    <property type="gene ID" value="ENSGALG00010002328.1"/>
</dbReference>
<dbReference type="Gene3D" id="1.10.1240.40">
    <property type="entry name" value="ENT domain"/>
    <property type="match status" value="1"/>
</dbReference>
<keyword evidence="2" id="KW-1185">Reference proteome</keyword>
<dbReference type="Ensembl" id="ENSGALT00010005260.1">
    <property type="protein sequence ID" value="ENSGALP00010003100.1"/>
    <property type="gene ID" value="ENSGALG00010002328.1"/>
</dbReference>
<dbReference type="PANTHER" id="PTHR16500:SF3">
    <property type="entry name" value="BRCA2-INTERACTING TRANSCRIPTIONAL REPRESSOR EMSY"/>
    <property type="match status" value="1"/>
</dbReference>